<dbReference type="Gene3D" id="3.30.2320.80">
    <property type="match status" value="1"/>
</dbReference>
<dbReference type="GO" id="GO:0008270">
    <property type="term" value="F:zinc ion binding"/>
    <property type="evidence" value="ECO:0007669"/>
    <property type="project" value="UniProtKB-UniRule"/>
</dbReference>
<feature type="binding site" evidence="5">
    <location>
        <position position="2"/>
    </location>
    <ligand>
        <name>Ni(2+)</name>
        <dbReference type="ChEBI" id="CHEBI:49786"/>
    </ligand>
</feature>
<evidence type="ECO:0000313" key="7">
    <source>
        <dbReference type="Proteomes" id="UP000295793"/>
    </source>
</evidence>
<dbReference type="Pfam" id="PF01155">
    <property type="entry name" value="HypA"/>
    <property type="match status" value="1"/>
</dbReference>
<dbReference type="PANTHER" id="PTHR34535:SF3">
    <property type="entry name" value="HYDROGENASE MATURATION FACTOR HYPA"/>
    <property type="match status" value="1"/>
</dbReference>
<proteinExistence type="inferred from homology"/>
<dbReference type="FunFam" id="3.30.2320.80:FF:000001">
    <property type="entry name" value="Hydrogenase maturation factor HypA"/>
    <property type="match status" value="1"/>
</dbReference>
<evidence type="ECO:0000256" key="5">
    <source>
        <dbReference type="HAMAP-Rule" id="MF_00213"/>
    </source>
</evidence>
<dbReference type="HAMAP" id="MF_00213">
    <property type="entry name" value="HypA_HybF"/>
    <property type="match status" value="1"/>
</dbReference>
<dbReference type="EMBL" id="SLZR01000022">
    <property type="protein sequence ID" value="TCS36753.1"/>
    <property type="molecule type" value="Genomic_DNA"/>
</dbReference>
<evidence type="ECO:0000313" key="6">
    <source>
        <dbReference type="EMBL" id="TCS36753.1"/>
    </source>
</evidence>
<organism evidence="6 7">
    <name type="scientific">Reinekea marinisedimentorum</name>
    <dbReference type="NCBI Taxonomy" id="230495"/>
    <lineage>
        <taxon>Bacteria</taxon>
        <taxon>Pseudomonadati</taxon>
        <taxon>Pseudomonadota</taxon>
        <taxon>Gammaproteobacteria</taxon>
        <taxon>Oceanospirillales</taxon>
        <taxon>Saccharospirillaceae</taxon>
        <taxon>Reinekea</taxon>
    </lineage>
</organism>
<comment type="similarity">
    <text evidence="1 5">Belongs to the HypA/HybF family.</text>
</comment>
<dbReference type="Proteomes" id="UP000295793">
    <property type="component" value="Unassembled WGS sequence"/>
</dbReference>
<feature type="binding site" evidence="5">
    <location>
        <position position="73"/>
    </location>
    <ligand>
        <name>Zn(2+)</name>
        <dbReference type="ChEBI" id="CHEBI:29105"/>
    </ligand>
</feature>
<dbReference type="PIRSF" id="PIRSF004761">
    <property type="entry name" value="Hydrgn_mat_HypA"/>
    <property type="match status" value="1"/>
</dbReference>
<dbReference type="PANTHER" id="PTHR34535">
    <property type="entry name" value="HYDROGENASE MATURATION FACTOR HYPA"/>
    <property type="match status" value="1"/>
</dbReference>
<name>A0A4R3HW06_9GAMM</name>
<sequence>MHEMSICESLIQVIEEQAKTKKFNRVKTVFIEVGPFAGIEIDALKFCFDIVCRNTLIESAKLEVLELPGKGWCFECQQEVNISDRFDPCPICNGFSVQSRGGDELRIKELEVY</sequence>
<dbReference type="PROSITE" id="PS01249">
    <property type="entry name" value="HYPA"/>
    <property type="match status" value="1"/>
</dbReference>
<keyword evidence="4 5" id="KW-0862">Zinc</keyword>
<dbReference type="GO" id="GO:0051604">
    <property type="term" value="P:protein maturation"/>
    <property type="evidence" value="ECO:0007669"/>
    <property type="project" value="InterPro"/>
</dbReference>
<protein>
    <recommendedName>
        <fullName evidence="5">Hydrogenase maturation factor HypA</fullName>
    </recommendedName>
</protein>
<evidence type="ECO:0000256" key="3">
    <source>
        <dbReference type="ARBA" id="ARBA00022723"/>
    </source>
</evidence>
<keyword evidence="3 5" id="KW-0479">Metal-binding</keyword>
<dbReference type="AlphaFoldDB" id="A0A4R3HW06"/>
<dbReference type="GO" id="GO:0016530">
    <property type="term" value="F:metallochaperone activity"/>
    <property type="evidence" value="ECO:0007669"/>
    <property type="project" value="UniProtKB-ARBA"/>
</dbReference>
<keyword evidence="2 5" id="KW-0533">Nickel</keyword>
<keyword evidence="7" id="KW-1185">Reference proteome</keyword>
<dbReference type="InterPro" id="IPR020538">
    <property type="entry name" value="Hydgase_Ni_incorp_HypA/HybF_CS"/>
</dbReference>
<dbReference type="GO" id="GO:0016151">
    <property type="term" value="F:nickel cation binding"/>
    <property type="evidence" value="ECO:0007669"/>
    <property type="project" value="UniProtKB-UniRule"/>
</dbReference>
<comment type="caution">
    <text evidence="6">The sequence shown here is derived from an EMBL/GenBank/DDBJ whole genome shotgun (WGS) entry which is preliminary data.</text>
</comment>
<dbReference type="OrthoDB" id="288014at2"/>
<dbReference type="InterPro" id="IPR000688">
    <property type="entry name" value="HypA/HybF"/>
</dbReference>
<reference evidence="6 7" key="1">
    <citation type="submission" date="2019-03" db="EMBL/GenBank/DDBJ databases">
        <title>Genomic Encyclopedia of Archaeal and Bacterial Type Strains, Phase II (KMG-II): from individual species to whole genera.</title>
        <authorList>
            <person name="Goeker M."/>
        </authorList>
    </citation>
    <scope>NUCLEOTIDE SEQUENCE [LARGE SCALE GENOMIC DNA]</scope>
    <source>
        <strain evidence="6 7">DSM 15388</strain>
    </source>
</reference>
<feature type="binding site" evidence="5">
    <location>
        <position position="76"/>
    </location>
    <ligand>
        <name>Zn(2+)</name>
        <dbReference type="ChEBI" id="CHEBI:29105"/>
    </ligand>
</feature>
<dbReference type="RefSeq" id="WP_132703653.1">
    <property type="nucleotide sequence ID" value="NZ_SLZR01000022.1"/>
</dbReference>
<dbReference type="NCBIfam" id="TIGR00100">
    <property type="entry name" value="hypA"/>
    <property type="match status" value="1"/>
</dbReference>
<gene>
    <name evidence="5" type="primary">hypA</name>
    <name evidence="6" type="ORF">BCF53_12227</name>
</gene>
<evidence type="ECO:0000256" key="2">
    <source>
        <dbReference type="ARBA" id="ARBA00022596"/>
    </source>
</evidence>
<feature type="binding site" evidence="5">
    <location>
        <position position="92"/>
    </location>
    <ligand>
        <name>Zn(2+)</name>
        <dbReference type="ChEBI" id="CHEBI:29105"/>
    </ligand>
</feature>
<evidence type="ECO:0000256" key="4">
    <source>
        <dbReference type="ARBA" id="ARBA00022833"/>
    </source>
</evidence>
<comment type="function">
    <text evidence="5">Involved in the maturation of [NiFe] hydrogenases. Required for nickel insertion into the metal center of the hydrogenase.</text>
</comment>
<accession>A0A4R3HW06</accession>
<feature type="binding site" evidence="5">
    <location>
        <position position="89"/>
    </location>
    <ligand>
        <name>Zn(2+)</name>
        <dbReference type="ChEBI" id="CHEBI:29105"/>
    </ligand>
</feature>
<evidence type="ECO:0000256" key="1">
    <source>
        <dbReference type="ARBA" id="ARBA00010748"/>
    </source>
</evidence>